<dbReference type="SMART" id="SM01208">
    <property type="entry name" value="G5"/>
    <property type="match status" value="1"/>
</dbReference>
<dbReference type="InterPro" id="IPR011098">
    <property type="entry name" value="G5_dom"/>
</dbReference>
<feature type="transmembrane region" description="Helical" evidence="3">
    <location>
        <begin position="21"/>
        <end position="43"/>
    </location>
</feature>
<dbReference type="Gene3D" id="2.20.230.10">
    <property type="entry name" value="Resuscitation-promoting factor rpfb"/>
    <property type="match status" value="1"/>
</dbReference>
<evidence type="ECO:0000259" key="4">
    <source>
        <dbReference type="PROSITE" id="PS51109"/>
    </source>
</evidence>
<dbReference type="EMBL" id="DVND01000126">
    <property type="protein sequence ID" value="HIU48664.1"/>
    <property type="molecule type" value="Genomic_DNA"/>
</dbReference>
<dbReference type="InterPro" id="IPR007391">
    <property type="entry name" value="Vancomycin_resist_VanW"/>
</dbReference>
<organism evidence="5 6">
    <name type="scientific">Candidatus Avimonoglobus intestinipullorum</name>
    <dbReference type="NCBI Taxonomy" id="2840699"/>
    <lineage>
        <taxon>Bacteria</taxon>
        <taxon>Bacillati</taxon>
        <taxon>Bacillota</taxon>
        <taxon>Clostridia</taxon>
        <taxon>Eubacteriales</taxon>
        <taxon>Candidatus Avimonoglobus</taxon>
    </lineage>
</organism>
<evidence type="ECO:0000256" key="1">
    <source>
        <dbReference type="ARBA" id="ARBA00022729"/>
    </source>
</evidence>
<dbReference type="PROSITE" id="PS51109">
    <property type="entry name" value="G5"/>
    <property type="match status" value="1"/>
</dbReference>
<feature type="compositionally biased region" description="Low complexity" evidence="2">
    <location>
        <begin position="569"/>
        <end position="583"/>
    </location>
</feature>
<dbReference type="Pfam" id="PF04294">
    <property type="entry name" value="VanW"/>
    <property type="match status" value="1"/>
</dbReference>
<keyword evidence="1" id="KW-0732">Signal</keyword>
<keyword evidence="3" id="KW-1133">Transmembrane helix</keyword>
<gene>
    <name evidence="5" type="ORF">IAB04_04820</name>
</gene>
<evidence type="ECO:0000256" key="2">
    <source>
        <dbReference type="SAM" id="MobiDB-lite"/>
    </source>
</evidence>
<evidence type="ECO:0000313" key="6">
    <source>
        <dbReference type="Proteomes" id="UP000824111"/>
    </source>
</evidence>
<dbReference type="PANTHER" id="PTHR35788:SF1">
    <property type="entry name" value="EXPORTED PROTEIN"/>
    <property type="match status" value="1"/>
</dbReference>
<reference evidence="5" key="2">
    <citation type="journal article" date="2021" name="PeerJ">
        <title>Extensive microbial diversity within the chicken gut microbiome revealed by metagenomics and culture.</title>
        <authorList>
            <person name="Gilroy R."/>
            <person name="Ravi A."/>
            <person name="Getino M."/>
            <person name="Pursley I."/>
            <person name="Horton D.L."/>
            <person name="Alikhan N.F."/>
            <person name="Baker D."/>
            <person name="Gharbi K."/>
            <person name="Hall N."/>
            <person name="Watson M."/>
            <person name="Adriaenssens E.M."/>
            <person name="Foster-Nyarko E."/>
            <person name="Jarju S."/>
            <person name="Secka A."/>
            <person name="Antonio M."/>
            <person name="Oren A."/>
            <person name="Chaudhuri R.R."/>
            <person name="La Ragione R."/>
            <person name="Hildebrand F."/>
            <person name="Pallen M.J."/>
        </authorList>
    </citation>
    <scope>NUCLEOTIDE SEQUENCE</scope>
    <source>
        <strain evidence="5">ChiSjej4B22-9803</strain>
    </source>
</reference>
<sequence>MDKIKKQDKRNKPTVKRILCKPVLIPAAVLVVCLGAFLSLSLFSPKDVIARNVYIQDVNLGGMRLEEATAAIEEADYLDDIVINLEYGGQKRAVSSMDINLSIDAEESAKKALELCKSGNIFKRSYDQLLLFFTKKELGCVPRLDEEALNGILYEFGASVNGEMVDPQVAVEGETATITPGAPGQSRDTSEALNQVVNAIIDGTYDHVPLTLERSNPEDLTVDSAYELIHKEPQDAYYEYAQKSVSIVDHIVGYDADKTALETAVKQVNNGETATVPVTITQPAVTTEILQSKLFNTTLASYSTTFSTAAANRASNVALAASKINDTVLAPGQVFSYAESVGNPSEANGFLVAPVYENGKTSQGVGGGVCQVSSTLYSAVLYADLEVVQRQNHSLTVAYVPKGQDATFAYGAIDFKFKNDTDYPVKISSGASNGTLTVSIIGTKRDVDRTVQLSHKVVSTTNPTVTEKEDPTLPAGTRKVVSTGKSGYVVETTKTVYENGAVVSSKVITKSTYKMVPTEVSVGTKAAAASAPVYEVPTPAPTVAPATPAPTPEPTPLPATPAPTPAPTEQPETPTTPPAEAAE</sequence>
<proteinExistence type="predicted"/>
<accession>A0A9D1S646</accession>
<dbReference type="AlphaFoldDB" id="A0A9D1S646"/>
<keyword evidence="3" id="KW-0472">Membrane</keyword>
<keyword evidence="3" id="KW-0812">Transmembrane</keyword>
<name>A0A9D1S646_9FIRM</name>
<dbReference type="PANTHER" id="PTHR35788">
    <property type="entry name" value="EXPORTED PROTEIN-RELATED"/>
    <property type="match status" value="1"/>
</dbReference>
<reference evidence="5" key="1">
    <citation type="submission" date="2020-10" db="EMBL/GenBank/DDBJ databases">
        <authorList>
            <person name="Gilroy R."/>
        </authorList>
    </citation>
    <scope>NUCLEOTIDE SEQUENCE</scope>
    <source>
        <strain evidence="5">ChiSjej4B22-9803</strain>
    </source>
</reference>
<dbReference type="Pfam" id="PF12229">
    <property type="entry name" value="PG_binding_4"/>
    <property type="match status" value="1"/>
</dbReference>
<feature type="domain" description="G5" evidence="4">
    <location>
        <begin position="447"/>
        <end position="526"/>
    </location>
</feature>
<dbReference type="Pfam" id="PF07501">
    <property type="entry name" value="G5"/>
    <property type="match status" value="1"/>
</dbReference>
<dbReference type="Proteomes" id="UP000824111">
    <property type="component" value="Unassembled WGS sequence"/>
</dbReference>
<dbReference type="InterPro" id="IPR052913">
    <property type="entry name" value="Glycopeptide_resist_protein"/>
</dbReference>
<protein>
    <submittedName>
        <fullName evidence="5">VanW family protein</fullName>
    </submittedName>
</protein>
<evidence type="ECO:0000313" key="5">
    <source>
        <dbReference type="EMBL" id="HIU48664.1"/>
    </source>
</evidence>
<feature type="compositionally biased region" description="Pro residues" evidence="2">
    <location>
        <begin position="538"/>
        <end position="568"/>
    </location>
</feature>
<comment type="caution">
    <text evidence="5">The sequence shown here is derived from an EMBL/GenBank/DDBJ whole genome shotgun (WGS) entry which is preliminary data.</text>
</comment>
<evidence type="ECO:0000256" key="3">
    <source>
        <dbReference type="SAM" id="Phobius"/>
    </source>
</evidence>
<dbReference type="InterPro" id="IPR022029">
    <property type="entry name" value="YoaR-like_PG-bd"/>
</dbReference>
<feature type="region of interest" description="Disordered" evidence="2">
    <location>
        <begin position="535"/>
        <end position="583"/>
    </location>
</feature>